<organism evidence="1 2">
    <name type="scientific">Paraburkholderia aspalathi</name>
    <dbReference type="NCBI Taxonomy" id="1324617"/>
    <lineage>
        <taxon>Bacteria</taxon>
        <taxon>Pseudomonadati</taxon>
        <taxon>Pseudomonadota</taxon>
        <taxon>Betaproteobacteria</taxon>
        <taxon>Burkholderiales</taxon>
        <taxon>Burkholderiaceae</taxon>
        <taxon>Paraburkholderia</taxon>
    </lineage>
</organism>
<sequence length="50" mass="5774">MTNHWMGGPIEYRNQLTFIGDATWPWSLPVQQTARQRALSTDSSNNIIIR</sequence>
<accession>A0ABM8T2L1</accession>
<keyword evidence="2" id="KW-1185">Reference proteome</keyword>
<comment type="caution">
    <text evidence="1">The sequence shown here is derived from an EMBL/GenBank/DDBJ whole genome shotgun (WGS) entry which is preliminary data.</text>
</comment>
<gene>
    <name evidence="1" type="ORF">R69658_07262</name>
</gene>
<reference evidence="1 2" key="1">
    <citation type="submission" date="2021-02" db="EMBL/GenBank/DDBJ databases">
        <authorList>
            <person name="Vanwijnsberghe S."/>
        </authorList>
    </citation>
    <scope>NUCLEOTIDE SEQUENCE [LARGE SCALE GENOMIC DNA]</scope>
    <source>
        <strain evidence="1 2">R-69658</strain>
    </source>
</reference>
<evidence type="ECO:0000313" key="1">
    <source>
        <dbReference type="EMBL" id="CAE6853146.1"/>
    </source>
</evidence>
<evidence type="ECO:0000313" key="2">
    <source>
        <dbReference type="Proteomes" id="UP000674425"/>
    </source>
</evidence>
<proteinExistence type="predicted"/>
<protein>
    <submittedName>
        <fullName evidence="1">Uncharacterized protein</fullName>
    </submittedName>
</protein>
<dbReference type="EMBL" id="CAJNAU010000127">
    <property type="protein sequence ID" value="CAE6853146.1"/>
    <property type="molecule type" value="Genomic_DNA"/>
</dbReference>
<dbReference type="Proteomes" id="UP000674425">
    <property type="component" value="Unassembled WGS sequence"/>
</dbReference>
<name>A0ABM8T2L1_9BURK</name>